<dbReference type="Pfam" id="PF13460">
    <property type="entry name" value="NAD_binding_10"/>
    <property type="match status" value="1"/>
</dbReference>
<dbReference type="AlphaFoldDB" id="A0A7W3JNS9"/>
<gene>
    <name evidence="2" type="ORF">FHX48_001335</name>
</gene>
<dbReference type="InterPro" id="IPR036291">
    <property type="entry name" value="NAD(P)-bd_dom_sf"/>
</dbReference>
<organism evidence="2 3">
    <name type="scientific">Microbacterium halimionae</name>
    <dbReference type="NCBI Taxonomy" id="1526413"/>
    <lineage>
        <taxon>Bacteria</taxon>
        <taxon>Bacillati</taxon>
        <taxon>Actinomycetota</taxon>
        <taxon>Actinomycetes</taxon>
        <taxon>Micrococcales</taxon>
        <taxon>Microbacteriaceae</taxon>
        <taxon>Microbacterium</taxon>
    </lineage>
</organism>
<feature type="domain" description="NAD(P)-binding" evidence="1">
    <location>
        <begin position="8"/>
        <end position="191"/>
    </location>
</feature>
<dbReference type="RefSeq" id="WP_167049953.1">
    <property type="nucleotide sequence ID" value="NZ_JAAOZB010000002.1"/>
</dbReference>
<reference evidence="2 3" key="1">
    <citation type="submission" date="2020-07" db="EMBL/GenBank/DDBJ databases">
        <title>Sequencing the genomes of 1000 actinobacteria strains.</title>
        <authorList>
            <person name="Klenk H.-P."/>
        </authorList>
    </citation>
    <scope>NUCLEOTIDE SEQUENCE [LARGE SCALE GENOMIC DNA]</scope>
    <source>
        <strain evidence="2 3">DSM 27576</strain>
    </source>
</reference>
<evidence type="ECO:0000313" key="2">
    <source>
        <dbReference type="EMBL" id="MBA8816262.1"/>
    </source>
</evidence>
<dbReference type="PANTHER" id="PTHR15020">
    <property type="entry name" value="FLAVIN REDUCTASE-RELATED"/>
    <property type="match status" value="1"/>
</dbReference>
<comment type="caution">
    <text evidence="2">The sequence shown here is derived from an EMBL/GenBank/DDBJ whole genome shotgun (WGS) entry which is preliminary data.</text>
</comment>
<dbReference type="EMBL" id="JACGWY010000002">
    <property type="protein sequence ID" value="MBA8816262.1"/>
    <property type="molecule type" value="Genomic_DNA"/>
</dbReference>
<proteinExistence type="predicted"/>
<name>A0A7W3JNS9_9MICO</name>
<dbReference type="InterPro" id="IPR016040">
    <property type="entry name" value="NAD(P)-bd_dom"/>
</dbReference>
<evidence type="ECO:0000259" key="1">
    <source>
        <dbReference type="Pfam" id="PF13460"/>
    </source>
</evidence>
<dbReference type="Gene3D" id="3.40.50.720">
    <property type="entry name" value="NAD(P)-binding Rossmann-like Domain"/>
    <property type="match status" value="1"/>
</dbReference>
<sequence>MSRILIFGGHGRVSMLLAPLLAKRGDEVTAVIRKPEQSAEVSETGATPHVADVAALDVDALADLIAGHDAVVWSAGAGGGSAESTYAIDRDAAIRTMDAAKAAGVKRYLMVSWIGSRPDHGVPEDDDFFAYADAKLAADEHLTASELDYTVFGPGTLTLDDGTGKITLNPEGNGEVPRADVAAVLAASLEDDSTIRRTIRFGSGETLIAEALRG</sequence>
<evidence type="ECO:0000313" key="3">
    <source>
        <dbReference type="Proteomes" id="UP000526083"/>
    </source>
</evidence>
<keyword evidence="3" id="KW-1185">Reference proteome</keyword>
<protein>
    <submittedName>
        <fullName evidence="2">Uncharacterized protein YbjT (DUF2867 family)</fullName>
    </submittedName>
</protein>
<dbReference type="CDD" id="cd05243">
    <property type="entry name" value="SDR_a5"/>
    <property type="match status" value="1"/>
</dbReference>
<accession>A0A7W3JNS9</accession>
<dbReference type="PANTHER" id="PTHR15020:SF50">
    <property type="entry name" value="UPF0659 PROTEIN YMR090W"/>
    <property type="match status" value="1"/>
</dbReference>
<dbReference type="Proteomes" id="UP000526083">
    <property type="component" value="Unassembled WGS sequence"/>
</dbReference>
<dbReference type="SUPFAM" id="SSF51735">
    <property type="entry name" value="NAD(P)-binding Rossmann-fold domains"/>
    <property type="match status" value="1"/>
</dbReference>